<keyword evidence="3" id="KW-0472">Membrane</keyword>
<dbReference type="InterPro" id="IPR005612">
    <property type="entry name" value="CCAAT-binding_factor"/>
</dbReference>
<dbReference type="PANTHER" id="PTHR12455">
    <property type="entry name" value="NUCLEOLAR COMPLEX PROTEIN 4"/>
    <property type="match status" value="1"/>
</dbReference>
<dbReference type="GO" id="GO:0003723">
    <property type="term" value="F:RNA binding"/>
    <property type="evidence" value="ECO:0007669"/>
    <property type="project" value="InterPro"/>
</dbReference>
<dbReference type="SUPFAM" id="SSF140864">
    <property type="entry name" value="TROVE domain-like"/>
    <property type="match status" value="1"/>
</dbReference>
<keyword evidence="3" id="KW-1133">Transmembrane helix</keyword>
<proteinExistence type="inferred from homology"/>
<dbReference type="GO" id="GO:0032040">
    <property type="term" value="C:small-subunit processome"/>
    <property type="evidence" value="ECO:0007669"/>
    <property type="project" value="TreeGrafter"/>
</dbReference>
<dbReference type="Gene3D" id="3.40.50.410">
    <property type="entry name" value="von Willebrand factor, type A domain"/>
    <property type="match status" value="1"/>
</dbReference>
<dbReference type="InterPro" id="IPR027193">
    <property type="entry name" value="Noc4"/>
</dbReference>
<feature type="region of interest" description="Disordered" evidence="2">
    <location>
        <begin position="492"/>
        <end position="543"/>
    </location>
</feature>
<evidence type="ECO:0000256" key="3">
    <source>
        <dbReference type="SAM" id="Phobius"/>
    </source>
</evidence>
<dbReference type="Pfam" id="PF15375">
    <property type="entry name" value="FSAF1"/>
    <property type="match status" value="1"/>
</dbReference>
<dbReference type="InterPro" id="IPR008858">
    <property type="entry name" value="TROVE_dom"/>
</dbReference>
<dbReference type="PROSITE" id="PS51257">
    <property type="entry name" value="PROKAR_LIPOPROTEIN"/>
    <property type="match status" value="1"/>
</dbReference>
<dbReference type="InterPro" id="IPR027973">
    <property type="entry name" value="FSAF1-like"/>
</dbReference>
<sequence length="1560" mass="176397">MWSACGRRSDDRARMAAGALVAILSLLMQSCNATKYRLQVNSSVEYGPNTTVAFTAVLYTDEALVNDDYRIDWSENTPLQQRLEGISSQTPRFNWTISFPHSVRSGTYEATLKVKKVWILVPVSVAEATIRFNLTSILSGELQLSQNGTLVNSTYVSSLMPLNQTVSVSERDQAALDGAVYVQTFWFINCQYIGTSNELSTLGNYTKENGTYTIEALVVASFEKKNILKPELNKEVPLDVASSEDMPEMLVAKKSNTRFFASDSQQPFVCGNSSMIPPDPAKVYGHFQRTIIVQNPISRFNVSGQQWVKQGQPVDLVFQCTGTPPFSFCHNLYNASHNATNNETCKGVWEASTDGTCRYKLHRYVIKETQLSVVFFVGNRISNFTTQIGIQIYKNQAKSQLSVILVPIGFCLIAVIMVVFGVAYYIQNRERFIVEVADFNFGDTNSLDDDMEYKTFHQRLVDSLRDSTKASAVLKEKAGFAVTVFEPKKAALKRKQTARPRPPPVEDRKTSDHEEDDEDDIDDIFSDAPRRRPKQKADPTQFDLAKARKDVINFGISGFDKEDKQQASVALAIKLGAKPPKRKHRNYREILEEKKAAQSKEEDVAAKRRAGQTNFGAVQSYQKHQQRKRDRERNPGAIMKHYVSWKRKMSLTIAPSTQFSSGKAGSKLLKQKAGEFLQCTRSTNVLLELIAYHKYKESYGVILASLNHEKQADACQALTTAMKLLVAEAQYPVELPTAPSEQQQQFPVGRLKQILSSMLSSERLNTHLFNRFLEYSHYLDVIYFCWKLIPSLVPRDCVPNDIFTQNLLLLVGAVSFGKDALKESSNVLCVPLAGPFDYVFVRRQINKTWNFVVNWPHGEAAHQQLLLVLLEKVLPHLEKPVLLTDFLMDSLDVGGAISMLALQGIFVLIQQYNLTYPNIYEKLYSMFEPEIFHTKFKARLFYLADIFLSSSHLPEGLVAAFVKRLARLALIAPPQDVVIIMRFIGNLILRHPALKSLIFHPTGGEASSDPFVTEERDPMKSKALLSSLWEVAALQNHVLPSVAMAARFISNPFPSVEWDLSSVLEINENDTIKNKSLRRLDECLFALAYCARELPTGEERHCVFEALPELLSGPRELFAFLSFYTQLATEAGYAGFGHGLRRAITRWYDKHSALELAEMIALSNGAFGWTHADVIRKTHLKLECPIKRSIIDVATKRASQRPTLPTKNINGEASMDAALARYLELIAIRSASTETEVVELIKHHGSITYHLLPQTYRRLHTVWMALFPHLTYRELLDATLPMQDFDVLNIEEVFVAFVAALQKCRQAVEQEQIHPIVVHGINRLLVERKRYPLIVKEREQHAHLLERDPEIAVKTALQVSLENSFSHHPKTGAWYYITLDLRSAHKKKPVLRNSVVTCYEASVLLAFSIFKREKHVTVEMFSDDEQKLYPVNFRPEMSWSDALAHCIPASLEPMTRTKVALSAPIAKAQAKKQKVDVFITITDSLIRVNPTRIAPWRAMRDYRKAMNLNLSRYICVSLSQPQPSLTFDEDTMKVGGILEVIGYSENTAKVIEAFSKNLFF</sequence>
<dbReference type="VEuPathDB" id="VectorBase:AALB017510"/>
<reference evidence="4" key="2">
    <citation type="submission" date="2022-08" db="UniProtKB">
        <authorList>
            <consortium name="EnsemblMetazoa"/>
        </authorList>
    </citation>
    <scope>IDENTIFICATION</scope>
    <source>
        <strain evidence="4">STECLA/ALBI9_A</strain>
    </source>
</reference>
<evidence type="ECO:0000313" key="5">
    <source>
        <dbReference type="Proteomes" id="UP000069272"/>
    </source>
</evidence>
<dbReference type="Pfam" id="PF25045">
    <property type="entry name" value="vWA_Ro60"/>
    <property type="match status" value="1"/>
</dbReference>
<feature type="compositionally biased region" description="Basic and acidic residues" evidence="2">
    <location>
        <begin position="595"/>
        <end position="606"/>
    </location>
</feature>
<name>A0A182FQM0_ANOAL</name>
<keyword evidence="3" id="KW-0812">Transmembrane</keyword>
<dbReference type="VEuPathDB" id="VectorBase:AALB20_034150"/>
<dbReference type="Pfam" id="PF03914">
    <property type="entry name" value="CBF"/>
    <property type="match status" value="1"/>
</dbReference>
<accession>A0A182FQM0</accession>
<feature type="region of interest" description="Disordered" evidence="2">
    <location>
        <begin position="595"/>
        <end position="633"/>
    </location>
</feature>
<comment type="similarity">
    <text evidence="1">Belongs to the CBF/MAK21 family.</text>
</comment>
<protein>
    <submittedName>
        <fullName evidence="4">Uncharacterized protein</fullName>
    </submittedName>
</protein>
<dbReference type="InterPro" id="IPR037214">
    <property type="entry name" value="TROVE_dom_sf"/>
</dbReference>
<dbReference type="VEuPathDB" id="VectorBase:AALB017509"/>
<dbReference type="VEuPathDB" id="VectorBase:AALB017511"/>
<reference evidence="4 5" key="1">
    <citation type="journal article" date="2017" name="G3 (Bethesda)">
        <title>The Physical Genome Mapping of Anopheles albimanus Corrected Scaffold Misassemblies and Identified Interarm Rearrangements in Genus Anopheles.</title>
        <authorList>
            <person name="Artemov G.N."/>
            <person name="Peery A.N."/>
            <person name="Jiang X."/>
            <person name="Tu Z."/>
            <person name="Stegniy V.N."/>
            <person name="Sharakhova M.V."/>
            <person name="Sharakhov I.V."/>
        </authorList>
    </citation>
    <scope>NUCLEOTIDE SEQUENCE [LARGE SCALE GENOMIC DNA]</scope>
    <source>
        <strain evidence="4 5">ALBI9_A</strain>
    </source>
</reference>
<organism evidence="4 5">
    <name type="scientific">Anopheles albimanus</name>
    <name type="common">New world malaria mosquito</name>
    <dbReference type="NCBI Taxonomy" id="7167"/>
    <lineage>
        <taxon>Eukaryota</taxon>
        <taxon>Metazoa</taxon>
        <taxon>Ecdysozoa</taxon>
        <taxon>Arthropoda</taxon>
        <taxon>Hexapoda</taxon>
        <taxon>Insecta</taxon>
        <taxon>Pterygota</taxon>
        <taxon>Neoptera</taxon>
        <taxon>Endopterygota</taxon>
        <taxon>Diptera</taxon>
        <taxon>Nematocera</taxon>
        <taxon>Culicoidea</taxon>
        <taxon>Culicidae</taxon>
        <taxon>Anophelinae</taxon>
        <taxon>Anopheles</taxon>
    </lineage>
</organism>
<keyword evidence="5" id="KW-1185">Reference proteome</keyword>
<dbReference type="SUPFAM" id="SSF53300">
    <property type="entry name" value="vWA-like"/>
    <property type="match status" value="1"/>
</dbReference>
<dbReference type="GO" id="GO:0042254">
    <property type="term" value="P:ribosome biogenesis"/>
    <property type="evidence" value="ECO:0007669"/>
    <property type="project" value="InterPro"/>
</dbReference>
<dbReference type="Proteomes" id="UP000069272">
    <property type="component" value="Chromosome 2R"/>
</dbReference>
<dbReference type="InterPro" id="IPR056800">
    <property type="entry name" value="vWA_Ro60"/>
</dbReference>
<dbReference type="VEuPathDB" id="VectorBase:AALB20_026669"/>
<dbReference type="EnsemblMetazoa" id="AALB008841-RA">
    <property type="protein sequence ID" value="AALB008841-PA"/>
    <property type="gene ID" value="AALB008841"/>
</dbReference>
<dbReference type="InterPro" id="IPR036465">
    <property type="entry name" value="vWFA_dom_sf"/>
</dbReference>
<evidence type="ECO:0000256" key="2">
    <source>
        <dbReference type="SAM" id="MobiDB-lite"/>
    </source>
</evidence>
<dbReference type="PANTHER" id="PTHR12455:SF0">
    <property type="entry name" value="NUCLEOLAR COMPLEX PROTEIN 4 HOMOLOG"/>
    <property type="match status" value="1"/>
</dbReference>
<dbReference type="PROSITE" id="PS50988">
    <property type="entry name" value="TROVE"/>
    <property type="match status" value="1"/>
</dbReference>
<evidence type="ECO:0000313" key="4">
    <source>
        <dbReference type="EnsemblMetazoa" id="AALB008841-PA"/>
    </source>
</evidence>
<dbReference type="VEuPathDB" id="VectorBase:AALB20_028858"/>
<evidence type="ECO:0000256" key="1">
    <source>
        <dbReference type="ARBA" id="ARBA00007797"/>
    </source>
</evidence>
<dbReference type="GO" id="GO:0030692">
    <property type="term" value="C:Noc4p-Nop14p complex"/>
    <property type="evidence" value="ECO:0007669"/>
    <property type="project" value="TreeGrafter"/>
</dbReference>
<feature type="compositionally biased region" description="Acidic residues" evidence="2">
    <location>
        <begin position="513"/>
        <end position="525"/>
    </location>
</feature>
<dbReference type="STRING" id="7167.A0A182FQM0"/>
<feature type="compositionally biased region" description="Polar residues" evidence="2">
    <location>
        <begin position="611"/>
        <end position="623"/>
    </location>
</feature>
<feature type="transmembrane region" description="Helical" evidence="3">
    <location>
        <begin position="404"/>
        <end position="426"/>
    </location>
</feature>